<dbReference type="InterPro" id="IPR035251">
    <property type="entry name" value="ShlB_POTRA"/>
</dbReference>
<dbReference type="Pfam" id="PF03865">
    <property type="entry name" value="ShlB"/>
    <property type="match status" value="1"/>
</dbReference>
<keyword evidence="6" id="KW-0653">Protein transport</keyword>
<evidence type="ECO:0000256" key="5">
    <source>
        <dbReference type="ARBA" id="ARBA00022692"/>
    </source>
</evidence>
<dbReference type="Gene3D" id="2.40.160.50">
    <property type="entry name" value="membrane protein fhac: a member of the omp85/tpsb transporter family"/>
    <property type="match status" value="1"/>
</dbReference>
<dbReference type="Pfam" id="PF08479">
    <property type="entry name" value="POTRA_2"/>
    <property type="match status" value="1"/>
</dbReference>
<dbReference type="PANTHER" id="PTHR34597">
    <property type="entry name" value="SLR1661 PROTEIN"/>
    <property type="match status" value="1"/>
</dbReference>
<evidence type="ECO:0000259" key="10">
    <source>
        <dbReference type="PROSITE" id="PS51779"/>
    </source>
</evidence>
<dbReference type="PROSITE" id="PS51779">
    <property type="entry name" value="POTRA"/>
    <property type="match status" value="1"/>
</dbReference>
<dbReference type="InterPro" id="IPR005565">
    <property type="entry name" value="Hemolysn_activator_HlyB_C"/>
</dbReference>
<reference evidence="12" key="1">
    <citation type="journal article" date="2019" name="Int. J. Syst. Evol. Microbiol.">
        <title>The Global Catalogue of Microorganisms (GCM) 10K type strain sequencing project: providing services to taxonomists for standard genome sequencing and annotation.</title>
        <authorList>
            <consortium name="The Broad Institute Genomics Platform"/>
            <consortium name="The Broad Institute Genome Sequencing Center for Infectious Disease"/>
            <person name="Wu L."/>
            <person name="Ma J."/>
        </authorList>
    </citation>
    <scope>NUCLEOTIDE SEQUENCE [LARGE SCALE GENOMIC DNA]</scope>
    <source>
        <strain evidence="12">JCM 17066</strain>
    </source>
</reference>
<organism evidence="11 12">
    <name type="scientific">Paraherbaspirillum soli</name>
    <dbReference type="NCBI Taxonomy" id="631222"/>
    <lineage>
        <taxon>Bacteria</taxon>
        <taxon>Pseudomonadati</taxon>
        <taxon>Pseudomonadota</taxon>
        <taxon>Betaproteobacteria</taxon>
        <taxon>Burkholderiales</taxon>
        <taxon>Oxalobacteraceae</taxon>
        <taxon>Paraherbaspirillum</taxon>
    </lineage>
</organism>
<feature type="domain" description="POTRA" evidence="10">
    <location>
        <begin position="82"/>
        <end position="157"/>
    </location>
</feature>
<accession>A0ABW0MFP2</accession>
<evidence type="ECO:0000313" key="12">
    <source>
        <dbReference type="Proteomes" id="UP001596045"/>
    </source>
</evidence>
<keyword evidence="3" id="KW-0813">Transport</keyword>
<dbReference type="RefSeq" id="WP_378999420.1">
    <property type="nucleotide sequence ID" value="NZ_JBHSMT010000029.1"/>
</dbReference>
<feature type="signal peptide" evidence="9">
    <location>
        <begin position="1"/>
        <end position="23"/>
    </location>
</feature>
<keyword evidence="8" id="KW-0998">Cell outer membrane</keyword>
<keyword evidence="5" id="KW-0812">Transmembrane</keyword>
<proteinExistence type="inferred from homology"/>
<feature type="chain" id="PRO_5047146703" evidence="9">
    <location>
        <begin position="24"/>
        <end position="585"/>
    </location>
</feature>
<dbReference type="PANTHER" id="PTHR34597:SF3">
    <property type="entry name" value="OUTER MEMBRANE TRANSPORTER CDIB"/>
    <property type="match status" value="1"/>
</dbReference>
<comment type="subcellular location">
    <subcellularLocation>
        <location evidence="1">Cell outer membrane</location>
    </subcellularLocation>
</comment>
<dbReference type="InterPro" id="IPR051544">
    <property type="entry name" value="TPS_OM_transporter"/>
</dbReference>
<keyword evidence="4" id="KW-1134">Transmembrane beta strand</keyword>
<dbReference type="Gene3D" id="3.10.20.310">
    <property type="entry name" value="membrane protein fhac"/>
    <property type="match status" value="1"/>
</dbReference>
<protein>
    <submittedName>
        <fullName evidence="11">ShlB/FhaC/HecB family hemolysin secretion/activation protein</fullName>
    </submittedName>
</protein>
<dbReference type="EMBL" id="JBHSMT010000029">
    <property type="protein sequence ID" value="MFC5475792.1"/>
    <property type="molecule type" value="Genomic_DNA"/>
</dbReference>
<evidence type="ECO:0000256" key="2">
    <source>
        <dbReference type="ARBA" id="ARBA00009055"/>
    </source>
</evidence>
<evidence type="ECO:0000256" key="6">
    <source>
        <dbReference type="ARBA" id="ARBA00022927"/>
    </source>
</evidence>
<keyword evidence="9" id="KW-0732">Signal</keyword>
<evidence type="ECO:0000256" key="8">
    <source>
        <dbReference type="ARBA" id="ARBA00023237"/>
    </source>
</evidence>
<evidence type="ECO:0000256" key="4">
    <source>
        <dbReference type="ARBA" id="ARBA00022452"/>
    </source>
</evidence>
<evidence type="ECO:0000256" key="9">
    <source>
        <dbReference type="SAM" id="SignalP"/>
    </source>
</evidence>
<gene>
    <name evidence="11" type="ORF">ACFPM8_17660</name>
</gene>
<dbReference type="Pfam" id="PF17287">
    <property type="entry name" value="POTRA_3"/>
    <property type="match status" value="1"/>
</dbReference>
<keyword evidence="7" id="KW-0472">Membrane</keyword>
<sequence>MKYFYRPLLLTLLAAAFSQPAVAQTARVEQDPAQRLLQEQRERDRQRELEQTPPAITVTQLPLPTLPADADIDTLADAEPTFKIDRIELVGNSVLPADQVQAITRPFLGKRLGSNRINLLLHRLTEVFVARGLITTRAYLGQQNLSSGSLTVTIIPGRIEAIQLNGKTLAATPAAPAAASELQSGGWLTDQGVLLAMPTAAGDVLNLTDLEQGVEQINRLRRNRAEMQIMPGATPGGSIIGLSNPPGDRFWFSAGFDNYGSSQTGLTRTSLGIEADNLLGLQEMVSLNYSGSLDTNALVLSAAVPFGYHTFSYTGSLSEYQNLVGDTALLYGNTSGHTFGWNYVLARSQAAKSALDVTLSWRKTEREINNSVFEPQRLTVLRIGFNRLRRFAFNQQQGSWTVDAGISRGLRALNASRDSAAITSDEAHSQFTKLDSSATLSLPLGKLGDTVWNWRGQLNAQWSRQALFGSEQIFAGGMSSVRGFQDGGISGDRGFYVRNDLIWGNAPELLGVHLEPYVFLDMGRTELIAEKHYRQLAGAGIGLRLQAQYGKQRLTSEVLLGHPIKQPDTLGSQRTVLLATLNYSY</sequence>
<keyword evidence="12" id="KW-1185">Reference proteome</keyword>
<comment type="similarity">
    <text evidence="2">Belongs to the TPS (TC 1.B.20) family.</text>
</comment>
<dbReference type="Proteomes" id="UP001596045">
    <property type="component" value="Unassembled WGS sequence"/>
</dbReference>
<evidence type="ECO:0000313" key="11">
    <source>
        <dbReference type="EMBL" id="MFC5475792.1"/>
    </source>
</evidence>
<evidence type="ECO:0000256" key="1">
    <source>
        <dbReference type="ARBA" id="ARBA00004442"/>
    </source>
</evidence>
<dbReference type="PIRSF" id="PIRSF029745">
    <property type="entry name" value="FhaC"/>
    <property type="match status" value="1"/>
</dbReference>
<evidence type="ECO:0000256" key="7">
    <source>
        <dbReference type="ARBA" id="ARBA00023136"/>
    </source>
</evidence>
<dbReference type="InterPro" id="IPR027282">
    <property type="entry name" value="TPS"/>
</dbReference>
<dbReference type="InterPro" id="IPR034746">
    <property type="entry name" value="POTRA"/>
</dbReference>
<name>A0ABW0MFP2_9BURK</name>
<dbReference type="InterPro" id="IPR013686">
    <property type="entry name" value="Polypept-transport_assoc_ShlB"/>
</dbReference>
<evidence type="ECO:0000256" key="3">
    <source>
        <dbReference type="ARBA" id="ARBA00022448"/>
    </source>
</evidence>
<comment type="caution">
    <text evidence="11">The sequence shown here is derived from an EMBL/GenBank/DDBJ whole genome shotgun (WGS) entry which is preliminary data.</text>
</comment>